<dbReference type="GO" id="GO:0003723">
    <property type="term" value="F:RNA binding"/>
    <property type="evidence" value="ECO:0007669"/>
    <property type="project" value="UniProtKB-KW"/>
</dbReference>
<feature type="compositionally biased region" description="Low complexity" evidence="2">
    <location>
        <begin position="142"/>
        <end position="155"/>
    </location>
</feature>
<proteinExistence type="predicted"/>
<evidence type="ECO:0000259" key="3">
    <source>
        <dbReference type="PROSITE" id="PS50139"/>
    </source>
</evidence>
<protein>
    <recommendedName>
        <fullName evidence="3">Z-binding domain-containing protein</fullName>
    </recommendedName>
</protein>
<accession>A0A8S3ZY94</accession>
<dbReference type="InterPro" id="IPR042371">
    <property type="entry name" value="Z_dom"/>
</dbReference>
<comment type="caution">
    <text evidence="4">The sequence shown here is derived from an EMBL/GenBank/DDBJ whole genome shotgun (WGS) entry which is preliminary data.</text>
</comment>
<keyword evidence="5" id="KW-1185">Reference proteome</keyword>
<sequence length="236" mass="26332">MTSHLISGKEAVPFSTTHNIGKSKRRHGKIGAGLHKYAKQSTKRNGTEDFDRVIQFLKTAKGPQKTIAIAKACGYESKGQINPTLYKMEKKKLVEKTQERPPVWSLLPAGMNLPISASSLSHRGFHHSHSPSKQQQMQHININNHYPGRGNNYRGFRGRNRGRNRGSRGFKQNISNEARFRNNTLIDAEARSSPRSEFSRNESFSQGLLSSKDAALGSNLFTKSVNDTNAPGAYRV</sequence>
<dbReference type="InterPro" id="IPR036388">
    <property type="entry name" value="WH-like_DNA-bd_sf"/>
</dbReference>
<feature type="compositionally biased region" description="Basic residues" evidence="2">
    <location>
        <begin position="156"/>
        <end position="168"/>
    </location>
</feature>
<dbReference type="SUPFAM" id="SSF46785">
    <property type="entry name" value="Winged helix' DNA-binding domain"/>
    <property type="match status" value="1"/>
</dbReference>
<reference evidence="4" key="1">
    <citation type="submission" date="2021-04" db="EMBL/GenBank/DDBJ databases">
        <authorList>
            <consortium name="Molecular Ecology Group"/>
        </authorList>
    </citation>
    <scope>NUCLEOTIDE SEQUENCE</scope>
</reference>
<feature type="domain" description="Z-binding" evidence="3">
    <location>
        <begin position="43"/>
        <end position="108"/>
    </location>
</feature>
<dbReference type="InterPro" id="IPR036390">
    <property type="entry name" value="WH_DNA-bd_sf"/>
</dbReference>
<evidence type="ECO:0000313" key="4">
    <source>
        <dbReference type="EMBL" id="CAG5133012.1"/>
    </source>
</evidence>
<dbReference type="Pfam" id="PF02295">
    <property type="entry name" value="z-alpha"/>
    <property type="match status" value="1"/>
</dbReference>
<evidence type="ECO:0000313" key="5">
    <source>
        <dbReference type="Proteomes" id="UP000678393"/>
    </source>
</evidence>
<dbReference type="Proteomes" id="UP000678393">
    <property type="component" value="Unassembled WGS sequence"/>
</dbReference>
<feature type="region of interest" description="Disordered" evidence="2">
    <location>
        <begin position="1"/>
        <end position="31"/>
    </location>
</feature>
<evidence type="ECO:0000256" key="2">
    <source>
        <dbReference type="SAM" id="MobiDB-lite"/>
    </source>
</evidence>
<name>A0A8S3ZY94_9EUPU</name>
<dbReference type="PROSITE" id="PS50139">
    <property type="entry name" value="Z_BINDING"/>
    <property type="match status" value="1"/>
</dbReference>
<dbReference type="Gene3D" id="1.10.10.10">
    <property type="entry name" value="Winged helix-like DNA-binding domain superfamily/Winged helix DNA-binding domain"/>
    <property type="match status" value="1"/>
</dbReference>
<dbReference type="GO" id="GO:0003726">
    <property type="term" value="F:double-stranded RNA adenosine deaminase activity"/>
    <property type="evidence" value="ECO:0007669"/>
    <property type="project" value="InterPro"/>
</dbReference>
<feature type="non-terminal residue" evidence="4">
    <location>
        <position position="236"/>
    </location>
</feature>
<gene>
    <name evidence="4" type="ORF">CUNI_LOCUS18570</name>
</gene>
<evidence type="ECO:0000256" key="1">
    <source>
        <dbReference type="ARBA" id="ARBA00022884"/>
    </source>
</evidence>
<feature type="region of interest" description="Disordered" evidence="2">
    <location>
        <begin position="142"/>
        <end position="176"/>
    </location>
</feature>
<organism evidence="4 5">
    <name type="scientific">Candidula unifasciata</name>
    <dbReference type="NCBI Taxonomy" id="100452"/>
    <lineage>
        <taxon>Eukaryota</taxon>
        <taxon>Metazoa</taxon>
        <taxon>Spiralia</taxon>
        <taxon>Lophotrochozoa</taxon>
        <taxon>Mollusca</taxon>
        <taxon>Gastropoda</taxon>
        <taxon>Heterobranchia</taxon>
        <taxon>Euthyneura</taxon>
        <taxon>Panpulmonata</taxon>
        <taxon>Eupulmonata</taxon>
        <taxon>Stylommatophora</taxon>
        <taxon>Helicina</taxon>
        <taxon>Helicoidea</taxon>
        <taxon>Geomitridae</taxon>
        <taxon>Candidula</taxon>
    </lineage>
</organism>
<dbReference type="AlphaFoldDB" id="A0A8S3ZY94"/>
<dbReference type="EMBL" id="CAJHNH020005824">
    <property type="protein sequence ID" value="CAG5133012.1"/>
    <property type="molecule type" value="Genomic_DNA"/>
</dbReference>
<dbReference type="OrthoDB" id="9837317at2759"/>
<keyword evidence="1" id="KW-0694">RNA-binding</keyword>
<dbReference type="SMART" id="SM00550">
    <property type="entry name" value="Zalpha"/>
    <property type="match status" value="1"/>
</dbReference>